<evidence type="ECO:0000313" key="3">
    <source>
        <dbReference type="Proteomes" id="UP000544872"/>
    </source>
</evidence>
<evidence type="ECO:0000313" key="2">
    <source>
        <dbReference type="EMBL" id="MBB6209173.1"/>
    </source>
</evidence>
<feature type="compositionally biased region" description="Low complexity" evidence="1">
    <location>
        <begin position="2513"/>
        <end position="2531"/>
    </location>
</feature>
<protein>
    <submittedName>
        <fullName evidence="2">Uncharacterized protein</fullName>
    </submittedName>
</protein>
<keyword evidence="3" id="KW-1185">Reference proteome</keyword>
<feature type="compositionally biased region" description="Low complexity" evidence="1">
    <location>
        <begin position="2551"/>
        <end position="2579"/>
    </location>
</feature>
<dbReference type="EMBL" id="JACIIX010000001">
    <property type="protein sequence ID" value="MBB6209173.1"/>
    <property type="molecule type" value="Genomic_DNA"/>
</dbReference>
<reference evidence="2 3" key="1">
    <citation type="submission" date="2020-08" db="EMBL/GenBank/DDBJ databases">
        <title>Genomic Encyclopedia of Type Strains, Phase IV (KMG-IV): sequencing the most valuable type-strain genomes for metagenomic binning, comparative biology and taxonomic classification.</title>
        <authorList>
            <person name="Goeker M."/>
        </authorList>
    </citation>
    <scope>NUCLEOTIDE SEQUENCE [LARGE SCALE GENOMIC DNA]</scope>
    <source>
        <strain evidence="2 3">DSM 11590</strain>
    </source>
</reference>
<evidence type="ECO:0000256" key="1">
    <source>
        <dbReference type="SAM" id="MobiDB-lite"/>
    </source>
</evidence>
<name>A0A7W9ZDG4_NOVIT</name>
<feature type="region of interest" description="Disordered" evidence="1">
    <location>
        <begin position="1071"/>
        <end position="1113"/>
    </location>
</feature>
<comment type="caution">
    <text evidence="2">The sequence shown here is derived from an EMBL/GenBank/DDBJ whole genome shotgun (WGS) entry which is preliminary data.</text>
</comment>
<sequence length="2676" mass="274426">MQVGYYDGNGVFRSVTGLTSETGSAVSGGASLTWYNVPVDQAANLVVRSKPNSDNDFRIYARAKAVDTPSDTGGTNNGAEDTRDNTAYSVPVYLQFDGKGTLDPTNASWTVAPAIGIEDPKDPVKLNLSINLVDKDGSETISAKLTGIPAGSTLYVVDAQDNKTAVTVVNNGGSLEVSGLSEDQFKNLAVDPPENYAGQFNVSVEVWTVERDLATSEIPKSNLVSLGTQTVTVRPQADEVTASGLSVTTEEDTAESLNVTFSLGDKDDTQSGAGHEEVTGIVIKLLPGSGGNASAADIAGSKWWAKIDGVETELTIVNNNGSYSIVVPAGAIKPVSGTRDTADAYKIDGLRMQPAKDSDKDIKVQYVVTTTDTATGSPVDTRIETFDGTITVKAVTEPDIDITAGPVVGKEDGSGNQFSLGLTAKTLDIDNSETVRSITISGVPDGWEIVGATSQGEGAWSVTSLSNLSNLKIKLPEHEATDGAKQLSVTVTWKDGSEGSLETKTIPLTVDITPVADMPTAVIKSVVGKEDTPLDVYINPQLVDKDGSETISVTVSGVPAGVKFGHVVGGVFVELTGAYNSGSQSWSFTKEQLSGLKLLPPEDSNRDFTMTVTVRSTERHGGDYKEFSEQVKVDIIGVADGVVGFKGENGVVQPLVNHQAIDAKGVEDQPVDLGLKNLIFKDTDGSETISYVVDLKSLPAGFTLSGVPEDAMIPLGNGRWSIDPDYISSLKLNPPKDFANNYPDGTKLSIGLEVRSTENDGDVRVETHPINITIDAVPDQPQVDSPSAGLEDGLLTIPLGVSPGDSDHSETITGLVLSSQIKGFSIKTDTGLTLEWDAVDGRYEINGEADLRAYDSLILTPDDSRKDLGGPDARVDYTLKVTVKDASGVSQPFDVNKSITVNPVADKPTVGIDDVVTDGKTVITQPGIGTPASLSLKAISGETGHTENGAVVQDHSELISLVVSGMPNGAVLVHQGGDGTWKIIGSNNGIGSDGQGSWTIDAETLNALRTETGGPLAEDAIKVWAPWGQRDENGSFTPLNSLNLTVTVIATEKDGSGAERQASSFEPVTIVWTDNSTPGGGGNPGGGGDNGGGTPGGGGNGGSGSSFGTSTVNGVEDIPVSHLGLTAPSGVSAVIISGVPDTASFSAGDRQADGTWKVDATDLATLEFIPPPDKGGKYAGTPGGGPINLSLQGVDQNGAVVNGAAGTRSILLRPEADAPTVSVATIDAVEDHAISLAQAITVTSNDSDGSETVSLLIKVPKGFMLTGLPGGVDPYDTMTAGDADGQPAFALNGDGKASYNVYAITKDQLASLSIVRDPAAADAEHYSGSLKIYVTGVSTELEGGQATTDVSHVISIKAEADGALLSANPNTGVEDGGAITLNLDAAKIDSSETITKIWISGHDAAKVSFVDGNGDPVTDLSNLTLAQLQSLKAVPADYYSGTLTFTVHATTKDGGSEKTTSQNVSVIVTPETNGATLTVTPTETGMGYDFRGDEDTAIKLDVAAALKDNDGSELLSIQIRIPVGAALVDSQGHVLSGNTGTDGNNQSVNVWVLKPDDLKDVYVVPPRDFNGDMQVKVTATGWERGLYEQSLDTNASITVKVNPVADRPDIEPPSTLSVTEGVATPLNLNIQYGAVNEKLTLMITDVPSGATFEVNGQPLGVLSGDGKTWVFDDIQVKAILNSGVGGFKIVPPPYSDADFTLRVKVVSDDNGSTASSAAADADGYRPVEVKVAAVADAPDVTAQDVVGNEGATGIPLKLGATLKDLDGSETLVVKILGVPADATLSHGTVNADGVWTVPAGALSAVQLRMSAYDSGTYTLKVVATATEGVNKDFAVTEKEFDVTVNPVANTPILTVGPVPARDEDLGGNSIPLSIEANSPDSSEAVNVTVSGFPAGATLNKGILNADGSYTVSATDLSGLTLKLPDNYNGVFSLSVSAVSQDGSVVSAPVTATTPITVRPVADIPSVTVQNVSGNDHDAIPLKITAALADVDRAETLLTVTVSGVPSGGRLSHGSPDANGNWVVQADDLHDLSFIPPANAAASYSLSVVATARDPDNGGAAVKSAGGFTVSINTVAQQPDAKGAEIVTNSGTAIPLNLSVVHTDLSETLTFTITGVPSGGSLTHATDLGNGVWSLDPAYLKDVAFTAPQGEANGHWDMVFKAVATETNGTSDFDQAALKVTVDHTATAVTIKVIDPYVQGATVFYDTDGDGVRDDNEVMGYTNEFGEVTLNVDTSVPGRFISIGGIDSATGKPVDGVFIGTGSTLTPLTTVLDSIGSQHGQSAAEWLVDKLEMDPQTLNGIDLQNFDPVATLVADGAQSAQAGDILRAGMMVQNTVSMLTSVIEGSNPGISNADAAKIALQQVVAAVDEHGLSALTTGAADLVQGALTAAGAGTLPNGLVQEMAEAISDNNAALQTQTGATGKELLANLSAVSTEAQGSVADHLHQMAETAPATQEPVAADAVTDPAAHAAVTPASATPEHPADAAAVAKAEDDAAADPKADAAAPPVEKPAEEVASGTDHAAAPASPADPAHPVDPAHPADPSLVVDAGKDQAAGTDAAAQADHGQTQPQQTGPDTWDTFLSSEQAPADHSAALQGPDASAIDSYNSLALSEHGTGAVNDSVSVDGTDAAHLIAASDTSSADMAGLDVNHGSAGDVTTPTTDDHLHATVASMSLAS</sequence>
<proteinExistence type="predicted"/>
<feature type="compositionally biased region" description="Basic and acidic residues" evidence="1">
    <location>
        <begin position="2489"/>
        <end position="2500"/>
    </location>
</feature>
<feature type="compositionally biased region" description="Low complexity" evidence="1">
    <location>
        <begin position="2463"/>
        <end position="2488"/>
    </location>
</feature>
<feature type="region of interest" description="Disordered" evidence="1">
    <location>
        <begin position="2638"/>
        <end position="2662"/>
    </location>
</feature>
<organism evidence="2 3">
    <name type="scientific">Novispirillum itersonii</name>
    <name type="common">Aquaspirillum itersonii</name>
    <dbReference type="NCBI Taxonomy" id="189"/>
    <lineage>
        <taxon>Bacteria</taxon>
        <taxon>Pseudomonadati</taxon>
        <taxon>Pseudomonadota</taxon>
        <taxon>Alphaproteobacteria</taxon>
        <taxon>Rhodospirillales</taxon>
        <taxon>Novispirillaceae</taxon>
        <taxon>Novispirillum</taxon>
    </lineage>
</organism>
<gene>
    <name evidence="2" type="ORF">FHS48_000554</name>
</gene>
<accession>A0A7W9ZDG4</accession>
<dbReference type="Proteomes" id="UP000544872">
    <property type="component" value="Unassembled WGS sequence"/>
</dbReference>
<feature type="region of interest" description="Disordered" evidence="1">
    <location>
        <begin position="2463"/>
        <end position="2581"/>
    </location>
</feature>
<dbReference type="RefSeq" id="WP_184261140.1">
    <property type="nucleotide sequence ID" value="NZ_JACIIX010000001.1"/>
</dbReference>
<feature type="compositionally biased region" description="Gly residues" evidence="1">
    <location>
        <begin position="1078"/>
        <end position="1105"/>
    </location>
</feature>